<proteinExistence type="inferred from homology"/>
<name>A0A7M7JIB5_VARDE</name>
<evidence type="ECO:0000313" key="2">
    <source>
        <dbReference type="EnsemblMetazoa" id="XP_022648102"/>
    </source>
</evidence>
<dbReference type="GeneID" id="111244868"/>
<reference evidence="2" key="1">
    <citation type="submission" date="2021-01" db="UniProtKB">
        <authorList>
            <consortium name="EnsemblMetazoa"/>
        </authorList>
    </citation>
    <scope>IDENTIFICATION</scope>
</reference>
<sequence length="97" mass="11312">MAKSIRSQRGKKMRAIKRVRYAQKQLKQLKETVAKTVNHVTVGSMDIDSARAEVADYIEWKKKQVAEKLQKQEESAMDLDEVPQWRRFIVHMARNAA</sequence>
<dbReference type="InterPro" id="IPR018784">
    <property type="entry name" value="LLPH-like"/>
</dbReference>
<comment type="similarity">
    <text evidence="1">Belongs to the learning-associated protein family.</text>
</comment>
<accession>A0A7M7JIB5</accession>
<keyword evidence="3" id="KW-1185">Reference proteome</keyword>
<dbReference type="Proteomes" id="UP000594260">
    <property type="component" value="Unplaced"/>
</dbReference>
<evidence type="ECO:0000313" key="3">
    <source>
        <dbReference type="Proteomes" id="UP000594260"/>
    </source>
</evidence>
<dbReference type="EnsemblMetazoa" id="XM_022792367">
    <property type="protein sequence ID" value="XP_022648102"/>
    <property type="gene ID" value="LOC111244868"/>
</dbReference>
<evidence type="ECO:0000256" key="1">
    <source>
        <dbReference type="ARBA" id="ARBA00034118"/>
    </source>
</evidence>
<dbReference type="AlphaFoldDB" id="A0A7M7JIB5"/>
<organism evidence="2 3">
    <name type="scientific">Varroa destructor</name>
    <name type="common">Honeybee mite</name>
    <dbReference type="NCBI Taxonomy" id="109461"/>
    <lineage>
        <taxon>Eukaryota</taxon>
        <taxon>Metazoa</taxon>
        <taxon>Ecdysozoa</taxon>
        <taxon>Arthropoda</taxon>
        <taxon>Chelicerata</taxon>
        <taxon>Arachnida</taxon>
        <taxon>Acari</taxon>
        <taxon>Parasitiformes</taxon>
        <taxon>Mesostigmata</taxon>
        <taxon>Gamasina</taxon>
        <taxon>Dermanyssoidea</taxon>
        <taxon>Varroidae</taxon>
        <taxon>Varroa</taxon>
    </lineage>
</organism>
<protein>
    <submittedName>
        <fullName evidence="2">Uncharacterized protein</fullName>
    </submittedName>
</protein>
<dbReference type="RefSeq" id="XP_022648102.1">
    <property type="nucleotide sequence ID" value="XM_022792367.1"/>
</dbReference>
<dbReference type="Pfam" id="PF10169">
    <property type="entry name" value="LLPH"/>
    <property type="match status" value="1"/>
</dbReference>